<organism evidence="1 2">
    <name type="scientific">Bacteroides stercoris</name>
    <dbReference type="NCBI Taxonomy" id="46506"/>
    <lineage>
        <taxon>Bacteria</taxon>
        <taxon>Pseudomonadati</taxon>
        <taxon>Bacteroidota</taxon>
        <taxon>Bacteroidia</taxon>
        <taxon>Bacteroidales</taxon>
        <taxon>Bacteroidaceae</taxon>
        <taxon>Bacteroides</taxon>
    </lineage>
</organism>
<dbReference type="Proteomes" id="UP000056419">
    <property type="component" value="Unassembled WGS sequence"/>
</dbReference>
<dbReference type="PATRIC" id="fig|46506.5.peg.3168"/>
<evidence type="ECO:0000313" key="2">
    <source>
        <dbReference type="Proteomes" id="UP000056419"/>
    </source>
</evidence>
<proteinExistence type="predicted"/>
<dbReference type="RefSeq" id="WP_060386516.1">
    <property type="nucleotide sequence ID" value="NZ_JAQNVT010000023.1"/>
</dbReference>
<name>A0A108T2V7_BACSE</name>
<evidence type="ECO:0000313" key="1">
    <source>
        <dbReference type="EMBL" id="KWR52353.1"/>
    </source>
</evidence>
<accession>A0A108T2V7</accession>
<comment type="caution">
    <text evidence="1">The sequence shown here is derived from an EMBL/GenBank/DDBJ whole genome shotgun (WGS) entry which is preliminary data.</text>
</comment>
<reference evidence="1 2" key="1">
    <citation type="journal article" date="2016" name="BMC Genomics">
        <title>Type VI secretion systems of human gut Bacteroidales segregate into three genetic architectures, two of which are contained on mobile genetic elements.</title>
        <authorList>
            <person name="Coyne M.J."/>
            <person name="Roelofs K.G."/>
            <person name="Comstock L.E."/>
        </authorList>
    </citation>
    <scope>NUCLEOTIDE SEQUENCE [LARGE SCALE GENOMIC DNA]</scope>
    <source>
        <strain evidence="1 2">CL09T03C01</strain>
    </source>
</reference>
<sequence>MFSTQKDALSIVPPITVTCKFCHAEENIIEYDPPGETLLFMSRDNVCAKCAYWMDKIKHPDVGREIIGGHYFIVHPFVKRPNNVIKGTEGKEFYIRENDGTLIKSNNVWCQGEIPVYFRNELQDTANFLSLITYTKLHNDPHTCYAKGCWDRYHCLRYNLECERDGPFNKVPANHIIGSEKCPSFINVNELKTII</sequence>
<gene>
    <name evidence="1" type="ORF">AA415_02940</name>
</gene>
<protein>
    <submittedName>
        <fullName evidence="1">Uncharacterized protein</fullName>
    </submittedName>
</protein>
<dbReference type="AlphaFoldDB" id="A0A108T2V7"/>
<dbReference type="STRING" id="46506.AA415_02940"/>
<keyword evidence="2" id="KW-1185">Reference proteome</keyword>
<dbReference type="EMBL" id="LRGC01000021">
    <property type="protein sequence ID" value="KWR52353.1"/>
    <property type="molecule type" value="Genomic_DNA"/>
</dbReference>